<comment type="caution">
    <text evidence="8">The sequence shown here is derived from an EMBL/GenBank/DDBJ whole genome shotgun (WGS) entry which is preliminary data.</text>
</comment>
<sequence length="413" mass="46499">MTTPTLDFSIYGAEFASKRYNLYAALRQQAPVRWHEETQSWFVTRYNDIAKGLVGDDFITSPLIGNKMAAVDEGSVDAFDEIVRVISTWMIYNDRPHHTRLRSHMSRAFWASELEAIKPEIADIVGQRLDRLTDAPSFDFVTEIAHPTPALVLCKMLGISGDDVDRFIGWSDSIALFMQDFVVSPIPDEKISRDTAQAVIEIRDYLTAAIADRRATPRNDLLTRLISTNPESGDQLSDIELMNQVIHLIFGGHKIPQFLLSNCLNMLFCYPNILEEVKADLSLVPQVVEETMRLESPIQYITRHAAHDLVLHGAEIKANDSVYFFLGSAGRDETQFNDPEEFRLRGGGKRSLAFGGGYHACIAGAFARMEVEVILAQVLERHGNLTPSYDPRQPTWTNNPTFHGLAKMPVRRS</sequence>
<dbReference type="Proteomes" id="UP000612956">
    <property type="component" value="Unassembled WGS sequence"/>
</dbReference>
<keyword evidence="6 7" id="KW-0503">Monooxygenase</keyword>
<evidence type="ECO:0000256" key="3">
    <source>
        <dbReference type="ARBA" id="ARBA00022723"/>
    </source>
</evidence>
<dbReference type="RefSeq" id="WP_229683626.1">
    <property type="nucleotide sequence ID" value="NZ_BMMW01000001.1"/>
</dbReference>
<evidence type="ECO:0000256" key="1">
    <source>
        <dbReference type="ARBA" id="ARBA00010617"/>
    </source>
</evidence>
<dbReference type="InterPro" id="IPR017972">
    <property type="entry name" value="Cyt_P450_CS"/>
</dbReference>
<keyword evidence="9" id="KW-1185">Reference proteome</keyword>
<keyword evidence="4 7" id="KW-0560">Oxidoreductase</keyword>
<dbReference type="EMBL" id="BMMW01000001">
    <property type="protein sequence ID" value="GGK34275.1"/>
    <property type="molecule type" value="Genomic_DNA"/>
</dbReference>
<dbReference type="GO" id="GO:0016705">
    <property type="term" value="F:oxidoreductase activity, acting on paired donors, with incorporation or reduction of molecular oxygen"/>
    <property type="evidence" value="ECO:0007669"/>
    <property type="project" value="InterPro"/>
</dbReference>
<dbReference type="SUPFAM" id="SSF48264">
    <property type="entry name" value="Cytochrome P450"/>
    <property type="match status" value="1"/>
</dbReference>
<dbReference type="Gene3D" id="1.10.630.10">
    <property type="entry name" value="Cytochrome P450"/>
    <property type="match status" value="1"/>
</dbReference>
<dbReference type="Pfam" id="PF00067">
    <property type="entry name" value="p450"/>
    <property type="match status" value="1"/>
</dbReference>
<name>A0A917V3Z1_9NOCA</name>
<accession>A0A917V3Z1</accession>
<dbReference type="InterPro" id="IPR001128">
    <property type="entry name" value="Cyt_P450"/>
</dbReference>
<gene>
    <name evidence="8" type="primary">pksS</name>
    <name evidence="8" type="ORF">GCM10011591_02490</name>
</gene>
<dbReference type="GO" id="GO:0020037">
    <property type="term" value="F:heme binding"/>
    <property type="evidence" value="ECO:0007669"/>
    <property type="project" value="InterPro"/>
</dbReference>
<evidence type="ECO:0000256" key="2">
    <source>
        <dbReference type="ARBA" id="ARBA00022617"/>
    </source>
</evidence>
<keyword evidence="2 7" id="KW-0349">Heme</keyword>
<protein>
    <submittedName>
        <fullName evidence="8">Polyketide biosynthesis cytochrome P450 PksS</fullName>
    </submittedName>
</protein>
<dbReference type="InterPro" id="IPR002397">
    <property type="entry name" value="Cyt_P450_B"/>
</dbReference>
<proteinExistence type="inferred from homology"/>
<reference evidence="8" key="2">
    <citation type="submission" date="2020-09" db="EMBL/GenBank/DDBJ databases">
        <authorList>
            <person name="Sun Q."/>
            <person name="Zhou Y."/>
        </authorList>
    </citation>
    <scope>NUCLEOTIDE SEQUENCE</scope>
    <source>
        <strain evidence="8">CGMCC 4.7278</strain>
    </source>
</reference>
<dbReference type="PRINTS" id="PR00359">
    <property type="entry name" value="BP450"/>
</dbReference>
<evidence type="ECO:0000256" key="7">
    <source>
        <dbReference type="RuleBase" id="RU000461"/>
    </source>
</evidence>
<dbReference type="AlphaFoldDB" id="A0A917V3Z1"/>
<dbReference type="GO" id="GO:0004497">
    <property type="term" value="F:monooxygenase activity"/>
    <property type="evidence" value="ECO:0007669"/>
    <property type="project" value="UniProtKB-KW"/>
</dbReference>
<evidence type="ECO:0000313" key="9">
    <source>
        <dbReference type="Proteomes" id="UP000612956"/>
    </source>
</evidence>
<dbReference type="GO" id="GO:0005506">
    <property type="term" value="F:iron ion binding"/>
    <property type="evidence" value="ECO:0007669"/>
    <property type="project" value="InterPro"/>
</dbReference>
<evidence type="ECO:0000313" key="8">
    <source>
        <dbReference type="EMBL" id="GGK34275.1"/>
    </source>
</evidence>
<evidence type="ECO:0000256" key="4">
    <source>
        <dbReference type="ARBA" id="ARBA00023002"/>
    </source>
</evidence>
<dbReference type="PANTHER" id="PTHR46696">
    <property type="entry name" value="P450, PUTATIVE (EUROFUNG)-RELATED"/>
    <property type="match status" value="1"/>
</dbReference>
<reference evidence="8" key="1">
    <citation type="journal article" date="2014" name="Int. J. Syst. Evol. Microbiol.">
        <title>Complete genome sequence of Corynebacterium casei LMG S-19264T (=DSM 44701T), isolated from a smear-ripened cheese.</title>
        <authorList>
            <consortium name="US DOE Joint Genome Institute (JGI-PGF)"/>
            <person name="Walter F."/>
            <person name="Albersmeier A."/>
            <person name="Kalinowski J."/>
            <person name="Ruckert C."/>
        </authorList>
    </citation>
    <scope>NUCLEOTIDE SEQUENCE</scope>
    <source>
        <strain evidence="8">CGMCC 4.7278</strain>
    </source>
</reference>
<evidence type="ECO:0000256" key="5">
    <source>
        <dbReference type="ARBA" id="ARBA00023004"/>
    </source>
</evidence>
<evidence type="ECO:0000256" key="6">
    <source>
        <dbReference type="ARBA" id="ARBA00023033"/>
    </source>
</evidence>
<dbReference type="InterPro" id="IPR036396">
    <property type="entry name" value="Cyt_P450_sf"/>
</dbReference>
<dbReference type="PANTHER" id="PTHR46696:SF3">
    <property type="entry name" value="PULCHERRIMINIC ACID SYNTHASE"/>
    <property type="match status" value="1"/>
</dbReference>
<keyword evidence="3 7" id="KW-0479">Metal-binding</keyword>
<organism evidence="8 9">
    <name type="scientific">Nocardia camponoti</name>
    <dbReference type="NCBI Taxonomy" id="1616106"/>
    <lineage>
        <taxon>Bacteria</taxon>
        <taxon>Bacillati</taxon>
        <taxon>Actinomycetota</taxon>
        <taxon>Actinomycetes</taxon>
        <taxon>Mycobacteriales</taxon>
        <taxon>Nocardiaceae</taxon>
        <taxon>Nocardia</taxon>
    </lineage>
</organism>
<dbReference type="PROSITE" id="PS00086">
    <property type="entry name" value="CYTOCHROME_P450"/>
    <property type="match status" value="1"/>
</dbReference>
<comment type="similarity">
    <text evidence="1 7">Belongs to the cytochrome P450 family.</text>
</comment>
<keyword evidence="5 7" id="KW-0408">Iron</keyword>